<keyword evidence="1" id="KW-1133">Transmembrane helix</keyword>
<dbReference type="Proteomes" id="UP000054854">
    <property type="component" value="Unassembled WGS sequence"/>
</dbReference>
<dbReference type="STRING" id="28085.Lcin_2746"/>
<reference evidence="3 5" key="2">
    <citation type="submission" date="2018-06" db="EMBL/GenBank/DDBJ databases">
        <authorList>
            <consortium name="Pathogen Informatics"/>
            <person name="Doyle S."/>
        </authorList>
    </citation>
    <scope>NUCLEOTIDE SEQUENCE [LARGE SCALE GENOMIC DNA]</scope>
    <source>
        <strain evidence="3 5">NCTC12438</strain>
    </source>
</reference>
<evidence type="ECO:0000313" key="3">
    <source>
        <dbReference type="EMBL" id="STX34148.1"/>
    </source>
</evidence>
<keyword evidence="4" id="KW-1185">Reference proteome</keyword>
<evidence type="ECO:0000313" key="5">
    <source>
        <dbReference type="Proteomes" id="UP000255316"/>
    </source>
</evidence>
<dbReference type="EMBL" id="UGNX01000001">
    <property type="protein sequence ID" value="STX34148.1"/>
    <property type="molecule type" value="Genomic_DNA"/>
</dbReference>
<dbReference type="Proteomes" id="UP000255316">
    <property type="component" value="Unassembled WGS sequence"/>
</dbReference>
<evidence type="ECO:0000313" key="4">
    <source>
        <dbReference type="Proteomes" id="UP000054854"/>
    </source>
</evidence>
<dbReference type="EMBL" id="LNXX01000045">
    <property type="protein sequence ID" value="KTC82717.1"/>
    <property type="molecule type" value="Genomic_DNA"/>
</dbReference>
<keyword evidence="1" id="KW-0472">Membrane</keyword>
<reference evidence="2 4" key="1">
    <citation type="submission" date="2015-11" db="EMBL/GenBank/DDBJ databases">
        <title>Genomic analysis of 38 Legionella species identifies large and diverse effector repertoires.</title>
        <authorList>
            <person name="Burstein D."/>
            <person name="Amaro F."/>
            <person name="Zusman T."/>
            <person name="Lifshitz Z."/>
            <person name="Cohen O."/>
            <person name="Gilbert J.A."/>
            <person name="Pupko T."/>
            <person name="Shuman H.A."/>
            <person name="Segal G."/>
        </authorList>
    </citation>
    <scope>NUCLEOTIDE SEQUENCE [LARGE SCALE GENOMIC DNA]</scope>
    <source>
        <strain evidence="2 4">CDC#72-OH-14</strain>
    </source>
</reference>
<keyword evidence="1" id="KW-0812">Transmembrane</keyword>
<sequence>MHHQMKKLATESRKYPQLEIWPDSTFQKIFDKALFFELGCAFLVKYIILIQFNLKVPFIALFAPIFTASLYDK</sequence>
<gene>
    <name evidence="2" type="ORF">Lcin_2746</name>
    <name evidence="3" type="ORF">NCTC12438_00741</name>
</gene>
<accession>A0A378IFX1</accession>
<feature type="transmembrane region" description="Helical" evidence="1">
    <location>
        <begin position="54"/>
        <end position="71"/>
    </location>
</feature>
<protein>
    <submittedName>
        <fullName evidence="3">Uncharacterized protein</fullName>
    </submittedName>
</protein>
<dbReference type="AlphaFoldDB" id="A0A378IFX1"/>
<organism evidence="3 5">
    <name type="scientific">Legionella cincinnatiensis</name>
    <dbReference type="NCBI Taxonomy" id="28085"/>
    <lineage>
        <taxon>Bacteria</taxon>
        <taxon>Pseudomonadati</taxon>
        <taxon>Pseudomonadota</taxon>
        <taxon>Gammaproteobacteria</taxon>
        <taxon>Legionellales</taxon>
        <taxon>Legionellaceae</taxon>
        <taxon>Legionella</taxon>
    </lineage>
</organism>
<evidence type="ECO:0000313" key="2">
    <source>
        <dbReference type="EMBL" id="KTC82717.1"/>
    </source>
</evidence>
<name>A0A378IFX1_9GAMM</name>
<evidence type="ECO:0000256" key="1">
    <source>
        <dbReference type="SAM" id="Phobius"/>
    </source>
</evidence>
<proteinExistence type="predicted"/>